<feature type="region of interest" description="Disordered" evidence="2">
    <location>
        <begin position="127"/>
        <end position="156"/>
    </location>
</feature>
<keyword evidence="6" id="KW-1185">Reference proteome</keyword>
<dbReference type="RefSeq" id="WP_080801501.1">
    <property type="nucleotide sequence ID" value="NZ_LT828542.1"/>
</dbReference>
<dbReference type="Gene3D" id="3.40.190.10">
    <property type="entry name" value="Periplasmic binding protein-like II"/>
    <property type="match status" value="2"/>
</dbReference>
<evidence type="ECO:0000256" key="1">
    <source>
        <dbReference type="PROSITE-ProRule" id="PRU00169"/>
    </source>
</evidence>
<feature type="compositionally biased region" description="Basic and acidic residues" evidence="2">
    <location>
        <begin position="539"/>
        <end position="581"/>
    </location>
</feature>
<dbReference type="SMART" id="SM00448">
    <property type="entry name" value="REC"/>
    <property type="match status" value="1"/>
</dbReference>
<name>A0A1W1HHV1_9BACT</name>
<dbReference type="AlphaFoldDB" id="A0A1W1HHV1"/>
<dbReference type="PANTHER" id="PTHR22617">
    <property type="entry name" value="CHEMOTAXIS SENSOR HISTIDINE KINASE-RELATED"/>
    <property type="match status" value="1"/>
</dbReference>
<dbReference type="Pfam" id="PF01584">
    <property type="entry name" value="CheW"/>
    <property type="match status" value="1"/>
</dbReference>
<feature type="region of interest" description="Disordered" evidence="2">
    <location>
        <begin position="539"/>
        <end position="583"/>
    </location>
</feature>
<dbReference type="GO" id="GO:0000160">
    <property type="term" value="P:phosphorelay signal transduction system"/>
    <property type="evidence" value="ECO:0007669"/>
    <property type="project" value="InterPro"/>
</dbReference>
<dbReference type="InterPro" id="IPR011006">
    <property type="entry name" value="CheY-like_superfamily"/>
</dbReference>
<dbReference type="OrthoDB" id="5516036at2"/>
<keyword evidence="1" id="KW-0597">Phosphoprotein</keyword>
<dbReference type="SUPFAM" id="SSF52172">
    <property type="entry name" value="CheY-like"/>
    <property type="match status" value="1"/>
</dbReference>
<feature type="modified residue" description="4-aspartylphosphate" evidence="1">
    <location>
        <position position="60"/>
    </location>
</feature>
<protein>
    <submittedName>
        <fullName evidence="5">Response regulator receiver modulated CheW protein</fullName>
    </submittedName>
</protein>
<dbReference type="InterPro" id="IPR001789">
    <property type="entry name" value="Sig_transdc_resp-reg_receiver"/>
</dbReference>
<evidence type="ECO:0000259" key="3">
    <source>
        <dbReference type="PROSITE" id="PS50110"/>
    </source>
</evidence>
<dbReference type="PROSITE" id="PS50851">
    <property type="entry name" value="CHEW"/>
    <property type="match status" value="1"/>
</dbReference>
<dbReference type="SUPFAM" id="SSF53850">
    <property type="entry name" value="Periplasmic binding protein-like II"/>
    <property type="match status" value="1"/>
</dbReference>
<dbReference type="InterPro" id="IPR039315">
    <property type="entry name" value="CheW"/>
</dbReference>
<dbReference type="PROSITE" id="PS50110">
    <property type="entry name" value="RESPONSE_REGULATORY"/>
    <property type="match status" value="1"/>
</dbReference>
<dbReference type="SUPFAM" id="SSF50341">
    <property type="entry name" value="CheW-like"/>
    <property type="match status" value="1"/>
</dbReference>
<gene>
    <name evidence="5" type="ORF">MTBBW1_570002</name>
</gene>
<dbReference type="GO" id="GO:0006935">
    <property type="term" value="P:chemotaxis"/>
    <property type="evidence" value="ECO:0007669"/>
    <property type="project" value="InterPro"/>
</dbReference>
<feature type="domain" description="Response regulatory" evidence="3">
    <location>
        <begin position="9"/>
        <end position="127"/>
    </location>
</feature>
<dbReference type="Gene3D" id="2.40.50.180">
    <property type="entry name" value="CheA-289, Domain 4"/>
    <property type="match status" value="1"/>
</dbReference>
<dbReference type="PANTHER" id="PTHR22617:SF23">
    <property type="entry name" value="CHEMOTAXIS PROTEIN CHEW"/>
    <property type="match status" value="1"/>
</dbReference>
<evidence type="ECO:0000259" key="4">
    <source>
        <dbReference type="PROSITE" id="PS50851"/>
    </source>
</evidence>
<feature type="compositionally biased region" description="Polar residues" evidence="2">
    <location>
        <begin position="497"/>
        <end position="511"/>
    </location>
</feature>
<dbReference type="SMART" id="SM00260">
    <property type="entry name" value="CheW"/>
    <property type="match status" value="1"/>
</dbReference>
<dbReference type="Gene3D" id="3.40.50.2300">
    <property type="match status" value="1"/>
</dbReference>
<evidence type="ECO:0000313" key="5">
    <source>
        <dbReference type="EMBL" id="SLM32081.1"/>
    </source>
</evidence>
<feature type="region of interest" description="Disordered" evidence="2">
    <location>
        <begin position="492"/>
        <end position="519"/>
    </location>
</feature>
<evidence type="ECO:0000313" key="6">
    <source>
        <dbReference type="Proteomes" id="UP000191931"/>
    </source>
</evidence>
<reference evidence="5 6" key="1">
    <citation type="submission" date="2017-03" db="EMBL/GenBank/DDBJ databases">
        <authorList>
            <person name="Afonso C.L."/>
            <person name="Miller P.J."/>
            <person name="Scott M.A."/>
            <person name="Spackman E."/>
            <person name="Goraichik I."/>
            <person name="Dimitrov K.M."/>
            <person name="Suarez D.L."/>
            <person name="Swayne D.E."/>
        </authorList>
    </citation>
    <scope>NUCLEOTIDE SEQUENCE [LARGE SCALE GENOMIC DNA]</scope>
    <source>
        <strain evidence="5">PRJEB14757</strain>
    </source>
</reference>
<dbReference type="CDD" id="cd00732">
    <property type="entry name" value="CheW"/>
    <property type="match status" value="1"/>
</dbReference>
<dbReference type="Proteomes" id="UP000191931">
    <property type="component" value="Unassembled WGS sequence"/>
</dbReference>
<dbReference type="EMBL" id="FWEV01000300">
    <property type="protein sequence ID" value="SLM32081.1"/>
    <property type="molecule type" value="Genomic_DNA"/>
</dbReference>
<dbReference type="Pfam" id="PF13379">
    <property type="entry name" value="NMT1_2"/>
    <property type="match status" value="1"/>
</dbReference>
<evidence type="ECO:0000256" key="2">
    <source>
        <dbReference type="SAM" id="MobiDB-lite"/>
    </source>
</evidence>
<accession>A0A1W1HHV1</accession>
<dbReference type="Pfam" id="PF00072">
    <property type="entry name" value="Response_reg"/>
    <property type="match status" value="1"/>
</dbReference>
<proteinExistence type="predicted"/>
<feature type="compositionally biased region" description="Low complexity" evidence="2">
    <location>
        <begin position="143"/>
        <end position="156"/>
    </location>
</feature>
<organism evidence="5 6">
    <name type="scientific">Desulfamplus magnetovallimortis</name>
    <dbReference type="NCBI Taxonomy" id="1246637"/>
    <lineage>
        <taxon>Bacteria</taxon>
        <taxon>Pseudomonadati</taxon>
        <taxon>Thermodesulfobacteriota</taxon>
        <taxon>Desulfobacteria</taxon>
        <taxon>Desulfobacterales</taxon>
        <taxon>Desulfobacteraceae</taxon>
        <taxon>Desulfamplus</taxon>
    </lineage>
</organism>
<dbReference type="Gene3D" id="2.30.30.40">
    <property type="entry name" value="SH3 Domains"/>
    <property type="match status" value="1"/>
</dbReference>
<feature type="domain" description="CheW-like" evidence="4">
    <location>
        <begin position="589"/>
        <end position="731"/>
    </location>
</feature>
<dbReference type="STRING" id="1246637.MTBBW1_570002"/>
<dbReference type="InterPro" id="IPR036061">
    <property type="entry name" value="CheW-like_dom_sf"/>
</dbReference>
<dbReference type="GO" id="GO:0005829">
    <property type="term" value="C:cytosol"/>
    <property type="evidence" value="ECO:0007669"/>
    <property type="project" value="TreeGrafter"/>
</dbReference>
<sequence length="731" mass="81770">MSKYPGDITILLAEDDRTMRKIEIIALKKLGFEKIIEAANGKEAERTLQQNPDIDLVISDWNMPVMSGLELLKWVRSSHSNPELPFVMATGQADKAHTQQAIKHKVTAFIVKPFGYEELKQTLDQAMSDETETADQKSYGTDNSNSNSNSKKLPRKNSSGKVILRISHIQITDHLVLGVLKYLIETGEVAPKHFELELHCMNGWNPVANSLEKHQVDAACILAPLAMDLYNFGVKIKIVLLSHRNGSSFVRTTKNDFSEPFESFYQKSSFLIPHKMSVQHMLSHMFLSNIGLSPSMEKGDDFDVAFEVVPPVLMPEFLESNSSNSGFMVAEPIGSQAVATGIANLQFQSSELWENHPCCVVSFQESFITDYPEVMHEFTAMVVKAGEYISRNPENAAVVACSFLDPAGELGLTVETLKSVLTEPGGITTDDLYPAIEDLDEMQRYMSAKMGINTIIDLNKLVDSSFADKACGKQRRDKRSAQLKNSREIAIALLGPNKNSNQKLSATQPVSKETDQISEKKYQLPEVDFEAVEEKFQDVEEKIKTPEEKKQTPEDKKQTPEDKKQAAEDKKQTAEDKKQATEENVQSVAGKYLTFLLNSQEYGISIMNIREIIGMIPITHVPRTPSYIKGVINLRGKVIPVMDLRLKFNMPPIEYTERTCIVIVDFKDKNSNVLQMGVVVDMVSEVLTIKEEEIDTKTLDRSGMDNNSILGMAKTGENVKILLEISTILSE</sequence>
<dbReference type="InterPro" id="IPR002545">
    <property type="entry name" value="CheW-lke_dom"/>
</dbReference>